<proteinExistence type="predicted"/>
<reference evidence="1" key="2">
    <citation type="journal article" date="2020" name="Microorganisms">
        <title>Osmotic Adaptation and Compatible Solute Biosynthesis of Phototrophic Bacteria as Revealed from Genome Analyses.</title>
        <authorList>
            <person name="Imhoff J.F."/>
            <person name="Rahn T."/>
            <person name="Kunzel S."/>
            <person name="Keller A."/>
            <person name="Neulinger S.C."/>
        </authorList>
    </citation>
    <scope>NUCLEOTIDE SEQUENCE</scope>
    <source>
        <strain evidence="1">DSM 11080</strain>
    </source>
</reference>
<protein>
    <submittedName>
        <fullName evidence="1">Uncharacterized protein</fullName>
    </submittedName>
</protein>
<sequence>MKQFLLNERYPLFVLRLERGETRFQSLDAICDYFRGCIEAHPCGHFIAIFDHYAHTCALPDGEVDSAIQAAKNVLFCFGLALPNPEILGLRPRSIGVAELADQFVISFMETPMPVANAAMEDWALGLRQGSGEASPSAAEPGLQAPIE</sequence>
<gene>
    <name evidence="1" type="ORF">CKO40_08860</name>
</gene>
<reference evidence="1" key="1">
    <citation type="submission" date="2017-08" db="EMBL/GenBank/DDBJ databases">
        <authorList>
            <person name="Imhoff J.F."/>
            <person name="Rahn T."/>
            <person name="Kuenzel S."/>
            <person name="Neulinger S.C."/>
        </authorList>
    </citation>
    <scope>NUCLEOTIDE SEQUENCE</scope>
    <source>
        <strain evidence="1">DSM 11080</strain>
    </source>
</reference>
<dbReference type="RefSeq" id="WP_200345847.1">
    <property type="nucleotide sequence ID" value="NZ_NRSJ01000012.1"/>
</dbReference>
<dbReference type="Pfam" id="PF21651">
    <property type="entry name" value="DUF6858"/>
    <property type="match status" value="1"/>
</dbReference>
<comment type="caution">
    <text evidence="1">The sequence shown here is derived from an EMBL/GenBank/DDBJ whole genome shotgun (WGS) entry which is preliminary data.</text>
</comment>
<name>A0AAJ0X9B0_9GAMM</name>
<dbReference type="InterPro" id="IPR049204">
    <property type="entry name" value="DUF6858"/>
</dbReference>
<accession>A0AAJ0X9B0</accession>
<organism evidence="1 2">
    <name type="scientific">Halochromatium glycolicum</name>
    <dbReference type="NCBI Taxonomy" id="85075"/>
    <lineage>
        <taxon>Bacteria</taxon>
        <taxon>Pseudomonadati</taxon>
        <taxon>Pseudomonadota</taxon>
        <taxon>Gammaproteobacteria</taxon>
        <taxon>Chromatiales</taxon>
        <taxon>Chromatiaceae</taxon>
        <taxon>Halochromatium</taxon>
    </lineage>
</organism>
<dbReference type="AlphaFoldDB" id="A0AAJ0X9B0"/>
<keyword evidence="2" id="KW-1185">Reference proteome</keyword>
<dbReference type="Proteomes" id="UP001296776">
    <property type="component" value="Unassembled WGS sequence"/>
</dbReference>
<dbReference type="EMBL" id="NRSJ01000012">
    <property type="protein sequence ID" value="MBK1704644.1"/>
    <property type="molecule type" value="Genomic_DNA"/>
</dbReference>
<evidence type="ECO:0000313" key="2">
    <source>
        <dbReference type="Proteomes" id="UP001296776"/>
    </source>
</evidence>
<evidence type="ECO:0000313" key="1">
    <source>
        <dbReference type="EMBL" id="MBK1704644.1"/>
    </source>
</evidence>